<proteinExistence type="predicted"/>
<dbReference type="AlphaFoldDB" id="A0A0B6Z786"/>
<dbReference type="EMBL" id="HACG01016941">
    <property type="protein sequence ID" value="CEK63806.1"/>
    <property type="molecule type" value="Transcribed_RNA"/>
</dbReference>
<sequence>PKKKCYINDRNETDIVDKLISNMPIAILPTESRPDRNSETIKTGLSAQKDTITSTASSILPSICQQMKRDKTADLMMLDDPVE</sequence>
<accession>A0A0B6Z786</accession>
<gene>
    <name evidence="1" type="primary">ORF49586</name>
</gene>
<protein>
    <submittedName>
        <fullName evidence="1">Uncharacterized protein</fullName>
    </submittedName>
</protein>
<feature type="non-terminal residue" evidence="1">
    <location>
        <position position="83"/>
    </location>
</feature>
<feature type="non-terminal residue" evidence="1">
    <location>
        <position position="1"/>
    </location>
</feature>
<evidence type="ECO:0000313" key="1">
    <source>
        <dbReference type="EMBL" id="CEK63806.1"/>
    </source>
</evidence>
<reference evidence="1" key="1">
    <citation type="submission" date="2014-12" db="EMBL/GenBank/DDBJ databases">
        <title>Insight into the proteome of Arion vulgaris.</title>
        <authorList>
            <person name="Aradska J."/>
            <person name="Bulat T."/>
            <person name="Smidak R."/>
            <person name="Sarate P."/>
            <person name="Gangsoo J."/>
            <person name="Sialana F."/>
            <person name="Bilban M."/>
            <person name="Lubec G."/>
        </authorList>
    </citation>
    <scope>NUCLEOTIDE SEQUENCE</scope>
    <source>
        <tissue evidence="1">Skin</tissue>
    </source>
</reference>
<name>A0A0B6Z786_9EUPU</name>
<organism evidence="1">
    <name type="scientific">Arion vulgaris</name>
    <dbReference type="NCBI Taxonomy" id="1028688"/>
    <lineage>
        <taxon>Eukaryota</taxon>
        <taxon>Metazoa</taxon>
        <taxon>Spiralia</taxon>
        <taxon>Lophotrochozoa</taxon>
        <taxon>Mollusca</taxon>
        <taxon>Gastropoda</taxon>
        <taxon>Heterobranchia</taxon>
        <taxon>Euthyneura</taxon>
        <taxon>Panpulmonata</taxon>
        <taxon>Eupulmonata</taxon>
        <taxon>Stylommatophora</taxon>
        <taxon>Helicina</taxon>
        <taxon>Arionoidea</taxon>
        <taxon>Arionidae</taxon>
        <taxon>Arion</taxon>
    </lineage>
</organism>